<keyword evidence="6" id="KW-0598">Phosphotransferase system</keyword>
<evidence type="ECO:0000256" key="6">
    <source>
        <dbReference type="ARBA" id="ARBA00022683"/>
    </source>
</evidence>
<dbReference type="Gene3D" id="3.40.50.510">
    <property type="entry name" value="Phosphotransferase system, mannose-type IIA component"/>
    <property type="match status" value="1"/>
</dbReference>
<dbReference type="GO" id="GO:0009401">
    <property type="term" value="P:phosphoenolpyruvate-dependent sugar phosphotransferase system"/>
    <property type="evidence" value="ECO:0007669"/>
    <property type="project" value="UniProtKB-KW"/>
</dbReference>
<reference evidence="9" key="1">
    <citation type="submission" date="2017-06" db="EMBL/GenBank/DDBJ databases">
        <title>Whole genome sequence of Laribacter hongkongensis LHGZ1.</title>
        <authorList>
            <person name="Chen D."/>
            <person name="Wu H."/>
            <person name="Chen J."/>
        </authorList>
    </citation>
    <scope>NUCLEOTIDE SEQUENCE [LARGE SCALE GENOMIC DNA]</scope>
    <source>
        <strain evidence="9">LHGZ1</strain>
    </source>
</reference>
<proteinExistence type="predicted"/>
<dbReference type="AlphaFoldDB" id="A0A248LN98"/>
<dbReference type="Pfam" id="PF03610">
    <property type="entry name" value="EIIA-man"/>
    <property type="match status" value="1"/>
</dbReference>
<dbReference type="PANTHER" id="PTHR33799">
    <property type="entry name" value="PTS PERMEASE-RELATED-RELATED"/>
    <property type="match status" value="1"/>
</dbReference>
<dbReference type="EMBL" id="CP022115">
    <property type="protein sequence ID" value="ASJ25951.1"/>
    <property type="molecule type" value="Genomic_DNA"/>
</dbReference>
<dbReference type="CDD" id="cd00006">
    <property type="entry name" value="PTS_IIA_man"/>
    <property type="match status" value="1"/>
</dbReference>
<evidence type="ECO:0000256" key="1">
    <source>
        <dbReference type="ARBA" id="ARBA00004496"/>
    </source>
</evidence>
<dbReference type="Proteomes" id="UP000197424">
    <property type="component" value="Chromosome"/>
</dbReference>
<dbReference type="InterPro" id="IPR033887">
    <property type="entry name" value="PTS_IIA_man"/>
</dbReference>
<dbReference type="GO" id="GO:0016301">
    <property type="term" value="F:kinase activity"/>
    <property type="evidence" value="ECO:0007669"/>
    <property type="project" value="UniProtKB-KW"/>
</dbReference>
<evidence type="ECO:0000256" key="2">
    <source>
        <dbReference type="ARBA" id="ARBA00022448"/>
    </source>
</evidence>
<evidence type="ECO:0000256" key="7">
    <source>
        <dbReference type="ARBA" id="ARBA00022777"/>
    </source>
</evidence>
<dbReference type="InterPro" id="IPR004701">
    <property type="entry name" value="PTS_EIIA_man-typ"/>
</dbReference>
<keyword evidence="2" id="KW-0813">Transport</keyword>
<gene>
    <name evidence="8" type="ORF">LHGZ1_3120</name>
</gene>
<keyword evidence="3" id="KW-0963">Cytoplasm</keyword>
<evidence type="ECO:0000256" key="3">
    <source>
        <dbReference type="ARBA" id="ARBA00022490"/>
    </source>
</evidence>
<evidence type="ECO:0000256" key="5">
    <source>
        <dbReference type="ARBA" id="ARBA00022679"/>
    </source>
</evidence>
<accession>A0A248LN98</accession>
<dbReference type="SUPFAM" id="SSF53062">
    <property type="entry name" value="PTS system fructose IIA component-like"/>
    <property type="match status" value="1"/>
</dbReference>
<name>A0A248LN98_9NEIS</name>
<evidence type="ECO:0000256" key="4">
    <source>
        <dbReference type="ARBA" id="ARBA00022597"/>
    </source>
</evidence>
<dbReference type="OrthoDB" id="8795346at2"/>
<dbReference type="InterPro" id="IPR051471">
    <property type="entry name" value="Bacterial_PTS_sugar_comp"/>
</dbReference>
<dbReference type="PROSITE" id="PS51096">
    <property type="entry name" value="PTS_EIIA_TYPE_4"/>
    <property type="match status" value="1"/>
</dbReference>
<organism evidence="8 9">
    <name type="scientific">Laribacter hongkongensis</name>
    <dbReference type="NCBI Taxonomy" id="168471"/>
    <lineage>
        <taxon>Bacteria</taxon>
        <taxon>Pseudomonadati</taxon>
        <taxon>Pseudomonadota</taxon>
        <taxon>Betaproteobacteria</taxon>
        <taxon>Neisseriales</taxon>
        <taxon>Aquaspirillaceae</taxon>
        <taxon>Laribacter</taxon>
    </lineage>
</organism>
<protein>
    <submittedName>
        <fullName evidence="8">PTS fructose transporter subunit IIA</fullName>
    </submittedName>
</protein>
<dbReference type="GO" id="GO:0005737">
    <property type="term" value="C:cytoplasm"/>
    <property type="evidence" value="ECO:0007669"/>
    <property type="project" value="UniProtKB-SubCell"/>
</dbReference>
<sequence>MVGILIITHGNLGHSLADCARHVLQREPDNLCVLEVDKNDDPDTKLGEARRLVEQLEHGDGVVILTDMFGGTPSNIASRLIVAEQVEAIAGVNLPMLVRALCYSGQPLETVISKAVTGGLEGVMYIVGGHTGD</sequence>
<keyword evidence="5" id="KW-0808">Transferase</keyword>
<comment type="subcellular location">
    <subcellularLocation>
        <location evidence="1">Cytoplasm</location>
    </subcellularLocation>
</comment>
<keyword evidence="7" id="KW-0418">Kinase</keyword>
<dbReference type="InterPro" id="IPR036662">
    <property type="entry name" value="PTS_EIIA_man-typ_sf"/>
</dbReference>
<evidence type="ECO:0000313" key="9">
    <source>
        <dbReference type="Proteomes" id="UP000197424"/>
    </source>
</evidence>
<dbReference type="GO" id="GO:0016020">
    <property type="term" value="C:membrane"/>
    <property type="evidence" value="ECO:0007669"/>
    <property type="project" value="InterPro"/>
</dbReference>
<keyword evidence="4" id="KW-0762">Sugar transport</keyword>
<evidence type="ECO:0000313" key="8">
    <source>
        <dbReference type="EMBL" id="ASJ25951.1"/>
    </source>
</evidence>
<dbReference type="PANTHER" id="PTHR33799:SF1">
    <property type="entry name" value="PTS SYSTEM MANNOSE-SPECIFIC EIIAB COMPONENT-RELATED"/>
    <property type="match status" value="1"/>
</dbReference>
<dbReference type="RefSeq" id="WP_088861620.1">
    <property type="nucleotide sequence ID" value="NZ_CP022115.1"/>
</dbReference>